<evidence type="ECO:0000259" key="1">
    <source>
        <dbReference type="Pfam" id="PF02486"/>
    </source>
</evidence>
<evidence type="ECO:0000259" key="2">
    <source>
        <dbReference type="Pfam" id="PF18106"/>
    </source>
</evidence>
<feature type="domain" description="Rolling Circle replication initiation protein N-terminal" evidence="2">
    <location>
        <begin position="13"/>
        <end position="99"/>
    </location>
</feature>
<dbReference type="EMBL" id="JXLB01000004">
    <property type="protein sequence ID" value="OJG83332.1"/>
    <property type="molecule type" value="Genomic_DNA"/>
</dbReference>
<reference evidence="3 4" key="1">
    <citation type="submission" date="2014-12" db="EMBL/GenBank/DDBJ databases">
        <title>Draft genome sequences of 29 type strains of Enterococci.</title>
        <authorList>
            <person name="Zhong Z."/>
            <person name="Sun Z."/>
            <person name="Liu W."/>
            <person name="Zhang W."/>
            <person name="Zhang H."/>
        </authorList>
    </citation>
    <scope>NUCLEOTIDE SEQUENCE [LARGE SCALE GENOMIC DNA]</scope>
    <source>
        <strain evidence="3 4">DSM 15687</strain>
    </source>
</reference>
<dbReference type="AlphaFoldDB" id="A0A1L8WR94"/>
<name>A0A1L8WR94_9ENTE</name>
<protein>
    <submittedName>
        <fullName evidence="3">Uncharacterized protein</fullName>
    </submittedName>
</protein>
<dbReference type="Pfam" id="PF18106">
    <property type="entry name" value="Rol_Rep_N"/>
    <property type="match status" value="1"/>
</dbReference>
<dbReference type="InterPro" id="IPR040819">
    <property type="entry name" value="Rol_Rep_N"/>
</dbReference>
<dbReference type="STRING" id="150033.RV14_GL001690"/>
<accession>A0A1L8WR94</accession>
<dbReference type="Pfam" id="PF02486">
    <property type="entry name" value="Rep_trans"/>
    <property type="match status" value="1"/>
</dbReference>
<keyword evidence="4" id="KW-1185">Reference proteome</keyword>
<evidence type="ECO:0000313" key="3">
    <source>
        <dbReference type="EMBL" id="OJG83332.1"/>
    </source>
</evidence>
<organism evidence="3 4">
    <name type="scientific">Enterococcus ratti</name>
    <dbReference type="NCBI Taxonomy" id="150033"/>
    <lineage>
        <taxon>Bacteria</taxon>
        <taxon>Bacillati</taxon>
        <taxon>Bacillota</taxon>
        <taxon>Bacilli</taxon>
        <taxon>Lactobacillales</taxon>
        <taxon>Enterococcaceae</taxon>
        <taxon>Enterococcus</taxon>
    </lineage>
</organism>
<feature type="domain" description="Replication initiation protein-like C-terminal" evidence="1">
    <location>
        <begin position="115"/>
        <end position="255"/>
    </location>
</feature>
<dbReference type="InterPro" id="IPR003491">
    <property type="entry name" value="REP-like_C"/>
</dbReference>
<proteinExistence type="predicted"/>
<gene>
    <name evidence="3" type="ORF">RV14_GL001690</name>
</gene>
<dbReference type="OrthoDB" id="2194766at2"/>
<evidence type="ECO:0000313" key="4">
    <source>
        <dbReference type="Proteomes" id="UP000182152"/>
    </source>
</evidence>
<dbReference type="RefSeq" id="WP_071854805.1">
    <property type="nucleotide sequence ID" value="NZ_JXLB01000004.1"/>
</dbReference>
<comment type="caution">
    <text evidence="3">The sequence shown here is derived from an EMBL/GenBank/DDBJ whole genome shotgun (WGS) entry which is preliminary data.</text>
</comment>
<dbReference type="Proteomes" id="UP000182152">
    <property type="component" value="Unassembled WGS sequence"/>
</dbReference>
<sequence>MKEQARSTKYPTLVIDYVMISFVEANVAEVGRYLFDYSIIEELELLESSIRGFNKVLTNGFLFLHYENKGEKAVVLLEIRSKGCRYLECQVNHQWTQFFFKLMKVGENISIKSYNIKRLDIAIDGFTSDTLTTKRVQRYLNQRLVTSRFRTCRTIQETRISSSDIIGDSIYFGKRASDISVVVYDKKLETKTQDIWFRTELRLRHDWANRVIATLVENSSEFSSYISSILKRNLQFRSHTENYSEVRRRNLATWYERYLEYICQQELHCGKMKFLAS</sequence>